<accession>A0A174Q1M2</accession>
<dbReference type="AlphaFoldDB" id="A0A174Q1M2"/>
<proteinExistence type="predicted"/>
<protein>
    <submittedName>
        <fullName evidence="1">Uncharacterized protein</fullName>
    </submittedName>
</protein>
<gene>
    <name evidence="1" type="ORF">ERS852533_02059</name>
</gene>
<reference evidence="1 2" key="1">
    <citation type="submission" date="2015-09" db="EMBL/GenBank/DDBJ databases">
        <authorList>
            <consortium name="Pathogen Informatics"/>
        </authorList>
    </citation>
    <scope>NUCLEOTIDE SEQUENCE [LARGE SCALE GENOMIC DNA]</scope>
    <source>
        <strain evidence="1 2">2789STDY5834921</strain>
    </source>
</reference>
<evidence type="ECO:0000313" key="1">
    <source>
        <dbReference type="EMBL" id="CUP64565.1"/>
    </source>
</evidence>
<dbReference type="Proteomes" id="UP000095413">
    <property type="component" value="Unassembled WGS sequence"/>
</dbReference>
<sequence length="56" mass="6587">MKTKKVVRKIFDTLNYSKKLKISSILPDRDSDYAILLELEDGSKFEIIIIPTRRFV</sequence>
<organism evidence="1 2">
    <name type="scientific">Blautia obeum</name>
    <dbReference type="NCBI Taxonomy" id="40520"/>
    <lineage>
        <taxon>Bacteria</taxon>
        <taxon>Bacillati</taxon>
        <taxon>Bacillota</taxon>
        <taxon>Clostridia</taxon>
        <taxon>Lachnospirales</taxon>
        <taxon>Lachnospiraceae</taxon>
        <taxon>Blautia</taxon>
    </lineage>
</organism>
<dbReference type="EMBL" id="CZBA01000011">
    <property type="protein sequence ID" value="CUP64565.1"/>
    <property type="molecule type" value="Genomic_DNA"/>
</dbReference>
<evidence type="ECO:0000313" key="2">
    <source>
        <dbReference type="Proteomes" id="UP000095413"/>
    </source>
</evidence>
<name>A0A174Q1M2_9FIRM</name>
<dbReference type="RefSeq" id="WP_165854697.1">
    <property type="nucleotide sequence ID" value="NZ_CZBA01000011.1"/>
</dbReference>